<keyword evidence="8" id="KW-0238">DNA-binding</keyword>
<evidence type="ECO:0000313" key="17">
    <source>
        <dbReference type="EMBL" id="VAX07379.1"/>
    </source>
</evidence>
<keyword evidence="2" id="KW-0547">Nucleotide-binding</keyword>
<keyword evidence="3" id="KW-0227">DNA damage</keyword>
<evidence type="ECO:0000259" key="15">
    <source>
        <dbReference type="PROSITE" id="PS51198"/>
    </source>
</evidence>
<keyword evidence="4 17" id="KW-0378">Hydrolase</keyword>
<comment type="catalytic activity">
    <reaction evidence="11">
        <text>Couples ATP hydrolysis with the unwinding of duplex DNA by translocating in the 3'-5' direction.</text>
        <dbReference type="EC" id="5.6.2.4"/>
    </reaction>
</comment>
<dbReference type="GO" id="GO:0005524">
    <property type="term" value="F:ATP binding"/>
    <property type="evidence" value="ECO:0007669"/>
    <property type="project" value="UniProtKB-KW"/>
</dbReference>
<keyword evidence="14" id="KW-0175">Coiled coil</keyword>
<evidence type="ECO:0000256" key="5">
    <source>
        <dbReference type="ARBA" id="ARBA00022806"/>
    </source>
</evidence>
<feature type="domain" description="UvrD-like helicase ATP-binding" evidence="15">
    <location>
        <begin position="6"/>
        <end position="499"/>
    </location>
</feature>
<dbReference type="Gene3D" id="1.10.486.10">
    <property type="entry name" value="PCRA, domain 4"/>
    <property type="match status" value="1"/>
</dbReference>
<keyword evidence="6" id="KW-0269">Exonuclease</keyword>
<dbReference type="GO" id="GO:0005829">
    <property type="term" value="C:cytosol"/>
    <property type="evidence" value="ECO:0007669"/>
    <property type="project" value="TreeGrafter"/>
</dbReference>
<evidence type="ECO:0000256" key="8">
    <source>
        <dbReference type="ARBA" id="ARBA00023125"/>
    </source>
</evidence>
<evidence type="ECO:0000256" key="10">
    <source>
        <dbReference type="ARBA" id="ARBA00023235"/>
    </source>
</evidence>
<dbReference type="InterPro" id="IPR011604">
    <property type="entry name" value="PDDEXK-like_dom_sf"/>
</dbReference>
<dbReference type="Pfam" id="PF00580">
    <property type="entry name" value="UvrD-helicase"/>
    <property type="match status" value="1"/>
</dbReference>
<evidence type="ECO:0000256" key="3">
    <source>
        <dbReference type="ARBA" id="ARBA00022763"/>
    </source>
</evidence>
<dbReference type="GO" id="GO:0000725">
    <property type="term" value="P:recombinational repair"/>
    <property type="evidence" value="ECO:0007669"/>
    <property type="project" value="TreeGrafter"/>
</dbReference>
<dbReference type="SUPFAM" id="SSF52540">
    <property type="entry name" value="P-loop containing nucleoside triphosphate hydrolases"/>
    <property type="match status" value="1"/>
</dbReference>
<accession>A0A3B1AN63</accession>
<dbReference type="GO" id="GO:0003677">
    <property type="term" value="F:DNA binding"/>
    <property type="evidence" value="ECO:0007669"/>
    <property type="project" value="UniProtKB-KW"/>
</dbReference>
<dbReference type="InterPro" id="IPR014017">
    <property type="entry name" value="DNA_helicase_UvrD-like_C"/>
</dbReference>
<protein>
    <recommendedName>
        <fullName evidence="12">DNA 3'-5' helicase</fullName>
        <ecNumber evidence="12">5.6.2.4</ecNumber>
    </recommendedName>
</protein>
<sequence>MSSYQVPVDQVVREQALDPAQSFIVQAPAGSGKTGLLAQRYLKLLSCVERPESIIAITFTRKAAGEMQDRILHALQQAEEGIEPVAEYEKVTWRLAMQALQQDQTQGWSLLDNPGRLRIQTFDSFCSKLAAQMPLLSSFGAVPAVTEEGRKLYLQAAETTLAQLESNAGQAEHISVLLRHLDNRLDNLRELLADMLARRDQWLRHVADPGNPQLERDNIEQALQHLIEDALLRLQQSVPKDKIEVLLSLLRFAASHSADGSLIASCEDIEEIPEADVDALKQWQGIADLLQTKEGSWRKRMTKAQGFPAPSSSKNKDEKALLGEKKEAISELLSSLDEHVYFREALAGLAGLPASHYSDQEWAVLNALFALLPYSVAHLRLVFQEKGEVDFTEISLRATQALSQGDAPTDLALKLDYQIQHLLVDEFQDTSINQYELIKNLIAGWEVDDGRSLFLVGDPMQSIYRFREAEVGLFLETCEHGLAQKKLIFLQLKVNFRSCKNIIDWANQHFPHILPRENDPLTGAVSYADSVAAKPETATQAVEVHTSIGRDDQAEATRVVEIIHNLQTEHDETSIAILVRNRSHLLSITKNLREAAIDFHAVDIDALVNRPVIQDLIALTRALWHMADRISWLAVLRAPFCGLSLMDLHQLCADEPVRTLFDLLADDTRLARLSEDGQQRLRRVQPILKKAIENRARTNLRNWVEQSWLALGGPACLSDSSAQTDANEFFNLLEELDERAGIDVIAELQLQVERLYAKPDVDVDHNAVQLMTIHKAKGLEFDTVIIPGLGKSPRGDSARLLYWLEQAGMDGGTDLLFGPIKSAEEEFNKTSKYIQVLETEKQQIENARLLYVAVTRAKNQLHLFVHAETDNDNNLKQPERNALLACLWPVLRNIFEQQLAQYPIDEEAALISENVNAGCQPRSRLSADWQCPEPPPGIEQKALNNIDNSGQDLSPQESELELELEFDWAGETARHVGIVVHRLLEQIAGQGVEHYPLPKTGWASLAESMLEQAGVAREALSPAIKQVVVAIENILSDERGRWILSNAHQQAACELALSTRIEGEVKRLVIDRSFVDKDDIRWIIDYKTGAHAGGGREAFLDNEQQRYRHQLQRYAAVLQKMESRKIKMALYFPVLKAWREWA</sequence>
<evidence type="ECO:0000256" key="4">
    <source>
        <dbReference type="ARBA" id="ARBA00022801"/>
    </source>
</evidence>
<dbReference type="InterPro" id="IPR000212">
    <property type="entry name" value="DNA_helicase_UvrD/REP"/>
</dbReference>
<feature type="coiled-coil region" evidence="14">
    <location>
        <begin position="154"/>
        <end position="198"/>
    </location>
</feature>
<evidence type="ECO:0000256" key="9">
    <source>
        <dbReference type="ARBA" id="ARBA00023204"/>
    </source>
</evidence>
<dbReference type="Gene3D" id="3.40.50.300">
    <property type="entry name" value="P-loop containing nucleotide triphosphate hydrolases"/>
    <property type="match status" value="3"/>
</dbReference>
<keyword evidence="9" id="KW-0234">DNA repair</keyword>
<keyword evidence="7" id="KW-0067">ATP-binding</keyword>
<evidence type="ECO:0000256" key="12">
    <source>
        <dbReference type="ARBA" id="ARBA00034808"/>
    </source>
</evidence>
<keyword evidence="10" id="KW-0413">Isomerase</keyword>
<dbReference type="InterPro" id="IPR038726">
    <property type="entry name" value="PDDEXK_AddAB-type"/>
</dbReference>
<dbReference type="PROSITE" id="PS51198">
    <property type="entry name" value="UVRD_HELICASE_ATP_BIND"/>
    <property type="match status" value="1"/>
</dbReference>
<dbReference type="InterPro" id="IPR027417">
    <property type="entry name" value="P-loop_NTPase"/>
</dbReference>
<proteinExistence type="predicted"/>
<reference evidence="17" key="1">
    <citation type="submission" date="2018-06" db="EMBL/GenBank/DDBJ databases">
        <authorList>
            <person name="Zhirakovskaya E."/>
        </authorList>
    </citation>
    <scope>NUCLEOTIDE SEQUENCE</scope>
</reference>
<dbReference type="GO" id="GO:0016887">
    <property type="term" value="F:ATP hydrolysis activity"/>
    <property type="evidence" value="ECO:0007669"/>
    <property type="project" value="RHEA"/>
</dbReference>
<keyword evidence="1" id="KW-0540">Nuclease</keyword>
<gene>
    <name evidence="17" type="ORF">MNBD_GAMMA25-2657</name>
</gene>
<dbReference type="Gene3D" id="3.90.320.10">
    <property type="match status" value="1"/>
</dbReference>
<dbReference type="InterPro" id="IPR011335">
    <property type="entry name" value="Restrct_endonuc-II-like"/>
</dbReference>
<evidence type="ECO:0000256" key="2">
    <source>
        <dbReference type="ARBA" id="ARBA00022741"/>
    </source>
</evidence>
<dbReference type="PROSITE" id="PS51217">
    <property type="entry name" value="UVRD_HELICASE_CTER"/>
    <property type="match status" value="1"/>
</dbReference>
<name>A0A3B1AN63_9ZZZZ</name>
<dbReference type="Pfam" id="PF13361">
    <property type="entry name" value="UvrD_C"/>
    <property type="match status" value="1"/>
</dbReference>
<evidence type="ECO:0000256" key="14">
    <source>
        <dbReference type="SAM" id="Coils"/>
    </source>
</evidence>
<dbReference type="SUPFAM" id="SSF52980">
    <property type="entry name" value="Restriction endonuclease-like"/>
    <property type="match status" value="1"/>
</dbReference>
<feature type="domain" description="UvrD-like helicase C-terminal" evidence="16">
    <location>
        <begin position="500"/>
        <end position="778"/>
    </location>
</feature>
<dbReference type="GO" id="GO:0033202">
    <property type="term" value="C:DNA helicase complex"/>
    <property type="evidence" value="ECO:0007669"/>
    <property type="project" value="TreeGrafter"/>
</dbReference>
<evidence type="ECO:0000256" key="11">
    <source>
        <dbReference type="ARBA" id="ARBA00034617"/>
    </source>
</evidence>
<dbReference type="Pfam" id="PF12705">
    <property type="entry name" value="PDDEXK_1"/>
    <property type="match status" value="1"/>
</dbReference>
<evidence type="ECO:0000256" key="1">
    <source>
        <dbReference type="ARBA" id="ARBA00022722"/>
    </source>
</evidence>
<dbReference type="AlphaFoldDB" id="A0A3B1AN63"/>
<organism evidence="17">
    <name type="scientific">hydrothermal vent metagenome</name>
    <dbReference type="NCBI Taxonomy" id="652676"/>
    <lineage>
        <taxon>unclassified sequences</taxon>
        <taxon>metagenomes</taxon>
        <taxon>ecological metagenomes</taxon>
    </lineage>
</organism>
<dbReference type="InterPro" id="IPR014016">
    <property type="entry name" value="UvrD-like_ATP-bd"/>
</dbReference>
<evidence type="ECO:0000256" key="7">
    <source>
        <dbReference type="ARBA" id="ARBA00022840"/>
    </source>
</evidence>
<dbReference type="PANTHER" id="PTHR11070">
    <property type="entry name" value="UVRD / RECB / PCRA DNA HELICASE FAMILY MEMBER"/>
    <property type="match status" value="1"/>
</dbReference>
<keyword evidence="5 17" id="KW-0347">Helicase</keyword>
<comment type="catalytic activity">
    <reaction evidence="13">
        <text>ATP + H2O = ADP + phosphate + H(+)</text>
        <dbReference type="Rhea" id="RHEA:13065"/>
        <dbReference type="ChEBI" id="CHEBI:15377"/>
        <dbReference type="ChEBI" id="CHEBI:15378"/>
        <dbReference type="ChEBI" id="CHEBI:30616"/>
        <dbReference type="ChEBI" id="CHEBI:43474"/>
        <dbReference type="ChEBI" id="CHEBI:456216"/>
        <dbReference type="EC" id="5.6.2.4"/>
    </reaction>
</comment>
<dbReference type="EMBL" id="UOFY01000015">
    <property type="protein sequence ID" value="VAX07379.1"/>
    <property type="molecule type" value="Genomic_DNA"/>
</dbReference>
<dbReference type="PANTHER" id="PTHR11070:SF2">
    <property type="entry name" value="ATP-DEPENDENT DNA HELICASE SRS2"/>
    <property type="match status" value="1"/>
</dbReference>
<dbReference type="EC" id="5.6.2.4" evidence="12"/>
<dbReference type="GO" id="GO:0004527">
    <property type="term" value="F:exonuclease activity"/>
    <property type="evidence" value="ECO:0007669"/>
    <property type="project" value="UniProtKB-KW"/>
</dbReference>
<evidence type="ECO:0000256" key="13">
    <source>
        <dbReference type="ARBA" id="ARBA00048988"/>
    </source>
</evidence>
<evidence type="ECO:0000259" key="16">
    <source>
        <dbReference type="PROSITE" id="PS51217"/>
    </source>
</evidence>
<evidence type="ECO:0000256" key="6">
    <source>
        <dbReference type="ARBA" id="ARBA00022839"/>
    </source>
</evidence>
<dbReference type="GO" id="GO:0043138">
    <property type="term" value="F:3'-5' DNA helicase activity"/>
    <property type="evidence" value="ECO:0007669"/>
    <property type="project" value="UniProtKB-EC"/>
</dbReference>